<evidence type="ECO:0000313" key="2">
    <source>
        <dbReference type="EMBL" id="SFL23956.1"/>
    </source>
</evidence>
<feature type="compositionally biased region" description="Gly residues" evidence="1">
    <location>
        <begin position="297"/>
        <end position="318"/>
    </location>
</feature>
<feature type="compositionally biased region" description="Gly residues" evidence="1">
    <location>
        <begin position="326"/>
        <end position="366"/>
    </location>
</feature>
<feature type="compositionally biased region" description="Low complexity" evidence="1">
    <location>
        <begin position="23"/>
        <end position="36"/>
    </location>
</feature>
<feature type="region of interest" description="Disordered" evidence="1">
    <location>
        <begin position="20"/>
        <end position="42"/>
    </location>
</feature>
<proteinExistence type="predicted"/>
<dbReference type="Proteomes" id="UP000198928">
    <property type="component" value="Unassembled WGS sequence"/>
</dbReference>
<evidence type="ECO:0000256" key="1">
    <source>
        <dbReference type="SAM" id="MobiDB-lite"/>
    </source>
</evidence>
<feature type="compositionally biased region" description="Low complexity" evidence="1">
    <location>
        <begin position="143"/>
        <end position="153"/>
    </location>
</feature>
<keyword evidence="3" id="KW-1185">Reference proteome</keyword>
<feature type="compositionally biased region" description="Polar residues" evidence="1">
    <location>
        <begin position="280"/>
        <end position="296"/>
    </location>
</feature>
<feature type="compositionally biased region" description="Gly residues" evidence="1">
    <location>
        <begin position="250"/>
        <end position="264"/>
    </location>
</feature>
<reference evidence="3" key="1">
    <citation type="submission" date="2016-10" db="EMBL/GenBank/DDBJ databases">
        <authorList>
            <person name="Varghese N."/>
            <person name="Submissions S."/>
        </authorList>
    </citation>
    <scope>NUCLEOTIDE SEQUENCE [LARGE SCALE GENOMIC DNA]</scope>
    <source>
        <strain evidence="3">PL19</strain>
    </source>
</reference>
<gene>
    <name evidence="2" type="ORF">SAMN05192584_11565</name>
</gene>
<name>A0A1I4G4E4_9ACTN</name>
<evidence type="ECO:0000313" key="3">
    <source>
        <dbReference type="Proteomes" id="UP000198928"/>
    </source>
</evidence>
<dbReference type="AlphaFoldDB" id="A0A1I4G4E4"/>
<protein>
    <submittedName>
        <fullName evidence="2">Uncharacterized protein</fullName>
    </submittedName>
</protein>
<sequence length="392" mass="36961">MRDGEEGGTPVTEAALRRLIAEGSRSGPVPRGSGDPPSDDGLRALAAVLGAAVPAVPSAGSGVLKGEEEALAAFRTARDERAADASSAAAGLRGRLARLTRRLGRTRTGALGVVAAAVLGSGVAVASGGVPFLPGGGPGGAPGASRAPDTASAPPLPASPKAPTTGEAGPARPHHDGFGPGAVPPSEASPRIVALCRAQQRDHGGEGGPDGAGLRSLAAAAGGRDRVDAYCAAVLEGPAARPSPADGGRGDGNGDGGGNPGGNGATPDVPDRTDRATGDNGETGSGRENANPRNPGSGNGNADGAPGIGNAGGANGRGDTGRSGERPGGGPGSSGGSGGRDAGSPGNSGGTGGPGRENGAGDGAGGTRAEAARDRGAPAGRPAPAPPGDTVR</sequence>
<organism evidence="2 3">
    <name type="scientific">Streptomyces pini</name>
    <dbReference type="NCBI Taxonomy" id="1520580"/>
    <lineage>
        <taxon>Bacteria</taxon>
        <taxon>Bacillati</taxon>
        <taxon>Actinomycetota</taxon>
        <taxon>Actinomycetes</taxon>
        <taxon>Kitasatosporales</taxon>
        <taxon>Streptomycetaceae</taxon>
        <taxon>Streptomyces</taxon>
    </lineage>
</organism>
<feature type="compositionally biased region" description="Pro residues" evidence="1">
    <location>
        <begin position="381"/>
        <end position="392"/>
    </location>
</feature>
<feature type="region of interest" description="Disordered" evidence="1">
    <location>
        <begin position="137"/>
        <end position="188"/>
    </location>
</feature>
<feature type="region of interest" description="Disordered" evidence="1">
    <location>
        <begin position="237"/>
        <end position="392"/>
    </location>
</feature>
<dbReference type="EMBL" id="FOSG01000015">
    <property type="protein sequence ID" value="SFL23956.1"/>
    <property type="molecule type" value="Genomic_DNA"/>
</dbReference>
<accession>A0A1I4G4E4</accession>